<proteinExistence type="inferred from homology"/>
<comment type="similarity">
    <text evidence="1">Belongs to the Gfo/Idh/MocA family.</text>
</comment>
<evidence type="ECO:0000256" key="1">
    <source>
        <dbReference type="ARBA" id="ARBA00010928"/>
    </source>
</evidence>
<evidence type="ECO:0000256" key="2">
    <source>
        <dbReference type="ARBA" id="ARBA00023002"/>
    </source>
</evidence>
<dbReference type="InterPro" id="IPR055170">
    <property type="entry name" value="GFO_IDH_MocA-like_dom"/>
</dbReference>
<gene>
    <name evidence="5" type="ORF">C7B81_04765</name>
</gene>
<keyword evidence="2" id="KW-0560">Oxidoreductase</keyword>
<dbReference type="Pfam" id="PF22725">
    <property type="entry name" value="GFO_IDH_MocA_C3"/>
    <property type="match status" value="1"/>
</dbReference>
<sequence>MRRPEAPLRVAVAGLGFGEKVILPALRDAPLTEPVALWHPRAERAAAAGQAAELPAFHDFAALLADPAVEAVVIATPPEPRFDLARTALEAGKHLFLEKPVALHAGQVEELQRLAIARGLVVAVDFEYRAVPHVQQLAALLEAGVLGDPWLVTFDWLMSSRADPSRPWSWYSQAAAGGGVLGALGTHAFDTLHWLIGPSRGLTARLSTAIGERPIPGSGAMGVVDAEDSALIQLDLEDRRGRAVPAQLALSSVARAGRGYWIELYGSEATLVLGSSNQADYVHGMQLWMARPGEALRPVAADPALAYGRTWEDGRIAPVRRLLGWWSQAVRQRRPMLPGLSEAVASQRCCDWARQGAGTLEGIP</sequence>
<name>A0ABX5FCS4_9CHRO</name>
<dbReference type="PANTHER" id="PTHR43708:SF5">
    <property type="entry name" value="CONSERVED EXPRESSED OXIDOREDUCTASE (EUROFUNG)-RELATED"/>
    <property type="match status" value="1"/>
</dbReference>
<dbReference type="Pfam" id="PF01408">
    <property type="entry name" value="GFO_IDH_MocA"/>
    <property type="match status" value="1"/>
</dbReference>
<evidence type="ECO:0000259" key="4">
    <source>
        <dbReference type="Pfam" id="PF22725"/>
    </source>
</evidence>
<organism evidence="5 6">
    <name type="scientific">Aphanothece cf. minutissima CCALA 015</name>
    <dbReference type="NCBI Taxonomy" id="2107695"/>
    <lineage>
        <taxon>Bacteria</taxon>
        <taxon>Bacillati</taxon>
        <taxon>Cyanobacteriota</taxon>
        <taxon>Cyanophyceae</taxon>
        <taxon>Oscillatoriophycideae</taxon>
        <taxon>Chroococcales</taxon>
        <taxon>Aphanothecaceae</taxon>
        <taxon>Aphanothece</taxon>
    </lineage>
</organism>
<dbReference type="Gene3D" id="3.40.50.720">
    <property type="entry name" value="NAD(P)-binding Rossmann-like Domain"/>
    <property type="match status" value="1"/>
</dbReference>
<protein>
    <submittedName>
        <fullName evidence="5">Oxidoreductase</fullName>
    </submittedName>
</protein>
<dbReference type="RefSeq" id="WP_106220130.1">
    <property type="nucleotide sequence ID" value="NZ_PVWP01000002.1"/>
</dbReference>
<feature type="domain" description="Gfo/Idh/MocA-like oxidoreductase N-terminal" evidence="3">
    <location>
        <begin position="8"/>
        <end position="126"/>
    </location>
</feature>
<reference evidence="5 6" key="1">
    <citation type="submission" date="2018-03" db="EMBL/GenBank/DDBJ databases">
        <title>The ancient ancestry and fast evolution of plastids.</title>
        <authorList>
            <person name="Moore K.R."/>
            <person name="Magnabosco C."/>
            <person name="Momper L."/>
            <person name="Gold D.A."/>
            <person name="Bosak T."/>
            <person name="Fournier G.P."/>
        </authorList>
    </citation>
    <scope>NUCLEOTIDE SEQUENCE [LARGE SCALE GENOMIC DNA]</scope>
    <source>
        <strain evidence="5 6">CCALA 015</strain>
    </source>
</reference>
<dbReference type="InterPro" id="IPR036291">
    <property type="entry name" value="NAD(P)-bd_dom_sf"/>
</dbReference>
<dbReference type="Gene3D" id="3.30.360.10">
    <property type="entry name" value="Dihydrodipicolinate Reductase, domain 2"/>
    <property type="match status" value="1"/>
</dbReference>
<evidence type="ECO:0000313" key="6">
    <source>
        <dbReference type="Proteomes" id="UP000238218"/>
    </source>
</evidence>
<accession>A0ABX5FCS4</accession>
<evidence type="ECO:0000313" key="5">
    <source>
        <dbReference type="EMBL" id="PSB38862.1"/>
    </source>
</evidence>
<keyword evidence="6" id="KW-1185">Reference proteome</keyword>
<comment type="caution">
    <text evidence="5">The sequence shown here is derived from an EMBL/GenBank/DDBJ whole genome shotgun (WGS) entry which is preliminary data.</text>
</comment>
<dbReference type="InterPro" id="IPR051317">
    <property type="entry name" value="Gfo/Idh/MocA_oxidoreduct"/>
</dbReference>
<dbReference type="PANTHER" id="PTHR43708">
    <property type="entry name" value="CONSERVED EXPRESSED OXIDOREDUCTASE (EUROFUNG)"/>
    <property type="match status" value="1"/>
</dbReference>
<evidence type="ECO:0000259" key="3">
    <source>
        <dbReference type="Pfam" id="PF01408"/>
    </source>
</evidence>
<feature type="domain" description="GFO/IDH/MocA-like oxidoreductase" evidence="4">
    <location>
        <begin position="134"/>
        <end position="271"/>
    </location>
</feature>
<dbReference type="SUPFAM" id="SSF51735">
    <property type="entry name" value="NAD(P)-binding Rossmann-fold domains"/>
    <property type="match status" value="1"/>
</dbReference>
<dbReference type="Proteomes" id="UP000238218">
    <property type="component" value="Unassembled WGS sequence"/>
</dbReference>
<dbReference type="SUPFAM" id="SSF55347">
    <property type="entry name" value="Glyceraldehyde-3-phosphate dehydrogenase-like, C-terminal domain"/>
    <property type="match status" value="1"/>
</dbReference>
<dbReference type="InterPro" id="IPR000683">
    <property type="entry name" value="Gfo/Idh/MocA-like_OxRdtase_N"/>
</dbReference>
<dbReference type="EMBL" id="PVWP01000002">
    <property type="protein sequence ID" value="PSB38862.1"/>
    <property type="molecule type" value="Genomic_DNA"/>
</dbReference>